<dbReference type="EMBL" id="MVBO01000037">
    <property type="protein sequence ID" value="OZJ04538.1"/>
    <property type="molecule type" value="Genomic_DNA"/>
</dbReference>
<name>A0A261Y1U2_9FUNG</name>
<protein>
    <recommendedName>
        <fullName evidence="1">Amidase domain-containing protein</fullName>
    </recommendedName>
</protein>
<dbReference type="PANTHER" id="PTHR11895">
    <property type="entry name" value="TRANSAMIDASE"/>
    <property type="match status" value="1"/>
</dbReference>
<dbReference type="OrthoDB" id="566138at2759"/>
<dbReference type="InterPro" id="IPR000120">
    <property type="entry name" value="Amidase"/>
</dbReference>
<proteinExistence type="predicted"/>
<feature type="non-terminal residue" evidence="2">
    <location>
        <position position="499"/>
    </location>
</feature>
<dbReference type="AlphaFoldDB" id="A0A261Y1U2"/>
<dbReference type="InterPro" id="IPR036928">
    <property type="entry name" value="AS_sf"/>
</dbReference>
<sequence>MLIQPTGREVVLRSIAPPAEGLVLVALTHVFENVPGMASYFGRQAGMFNLRKLDLTAMPVSEPICAGNVHYARQTEVEDVVSAVKSFPVDPKPTTFTSYKQYHEAYVSKQTTPVKVMEHLLAMVDKAQQAKTRPLNALKPIDRADVLRQAKESTERYEAGRSLSVMDGVPVVFKDEVDVAGHESNRGTSFIGAGKKVTKDAEVVRRFRSCGAIIVGKTIMHELGWDSTSINPHFGTPSNPYNPYHSAGGSSGGSSAAVCAGLVPIANTLKLLRIVRIEGDLWSNLDGWIRYGFAVIVQKMQWSLMRCLVDCACFTTSVLGPIACSANDMILGYRIMAGRDPEDESTWIQPPVSLATVHQTRDLSDVTIGVFSDWIAQVQNPDILPLMEKFMEALQARGATFVEIEIPDLEQARIAHAILFSSELYCGMLPFGAEGRRKLTYPNRILMRMFDEIKHEDIVRSNQIRGVMIRHLRRLFRPEGTSKKIDFIITPTTAITAPP</sequence>
<evidence type="ECO:0000313" key="3">
    <source>
        <dbReference type="Proteomes" id="UP000242875"/>
    </source>
</evidence>
<evidence type="ECO:0000259" key="1">
    <source>
        <dbReference type="Pfam" id="PF01425"/>
    </source>
</evidence>
<feature type="domain" description="Amidase" evidence="1">
    <location>
        <begin position="315"/>
        <end position="498"/>
    </location>
</feature>
<dbReference type="PANTHER" id="PTHR11895:SF67">
    <property type="entry name" value="AMIDASE DOMAIN-CONTAINING PROTEIN"/>
    <property type="match status" value="1"/>
</dbReference>
<gene>
    <name evidence="2" type="ORF">BZG36_03997</name>
</gene>
<feature type="domain" description="Amidase" evidence="1">
    <location>
        <begin position="120"/>
        <end position="266"/>
    </location>
</feature>
<dbReference type="Proteomes" id="UP000242875">
    <property type="component" value="Unassembled WGS sequence"/>
</dbReference>
<dbReference type="SUPFAM" id="SSF75304">
    <property type="entry name" value="Amidase signature (AS) enzymes"/>
    <property type="match status" value="2"/>
</dbReference>
<dbReference type="Gene3D" id="3.90.1300.10">
    <property type="entry name" value="Amidase signature (AS) domain"/>
    <property type="match status" value="2"/>
</dbReference>
<reference evidence="2 3" key="1">
    <citation type="journal article" date="2017" name="Mycologia">
        <title>Bifiguratus adelaidae, gen. et sp. nov., a new member of Mucoromycotina in endophytic and soil-dwelling habitats.</title>
        <authorList>
            <person name="Torres-Cruz T.J."/>
            <person name="Billingsley Tobias T.L."/>
            <person name="Almatruk M."/>
            <person name="Hesse C."/>
            <person name="Kuske C.R."/>
            <person name="Desiro A."/>
            <person name="Benucci G.M."/>
            <person name="Bonito G."/>
            <person name="Stajich J.E."/>
            <person name="Dunlap C."/>
            <person name="Arnold A.E."/>
            <person name="Porras-Alfaro A."/>
        </authorList>
    </citation>
    <scope>NUCLEOTIDE SEQUENCE [LARGE SCALE GENOMIC DNA]</scope>
    <source>
        <strain evidence="2 3">AZ0501</strain>
    </source>
</reference>
<organism evidence="2 3">
    <name type="scientific">Bifiguratus adelaidae</name>
    <dbReference type="NCBI Taxonomy" id="1938954"/>
    <lineage>
        <taxon>Eukaryota</taxon>
        <taxon>Fungi</taxon>
        <taxon>Fungi incertae sedis</taxon>
        <taxon>Mucoromycota</taxon>
        <taxon>Mucoromycotina</taxon>
        <taxon>Endogonomycetes</taxon>
        <taxon>Endogonales</taxon>
        <taxon>Endogonales incertae sedis</taxon>
        <taxon>Bifiguratus</taxon>
    </lineage>
</organism>
<dbReference type="GO" id="GO:0003824">
    <property type="term" value="F:catalytic activity"/>
    <property type="evidence" value="ECO:0007669"/>
    <property type="project" value="InterPro"/>
</dbReference>
<dbReference type="InterPro" id="IPR023631">
    <property type="entry name" value="Amidase_dom"/>
</dbReference>
<comment type="caution">
    <text evidence="2">The sequence shown here is derived from an EMBL/GenBank/DDBJ whole genome shotgun (WGS) entry which is preliminary data.</text>
</comment>
<evidence type="ECO:0000313" key="2">
    <source>
        <dbReference type="EMBL" id="OZJ04538.1"/>
    </source>
</evidence>
<accession>A0A261Y1U2</accession>
<keyword evidence="3" id="KW-1185">Reference proteome</keyword>
<dbReference type="Pfam" id="PF01425">
    <property type="entry name" value="Amidase"/>
    <property type="match status" value="2"/>
</dbReference>